<gene>
    <name evidence="1" type="ORF">Vadar_025839</name>
</gene>
<proteinExistence type="predicted"/>
<name>A0ACB7ZES3_9ERIC</name>
<keyword evidence="2" id="KW-1185">Reference proteome</keyword>
<evidence type="ECO:0000313" key="2">
    <source>
        <dbReference type="Proteomes" id="UP000828048"/>
    </source>
</evidence>
<organism evidence="1 2">
    <name type="scientific">Vaccinium darrowii</name>
    <dbReference type="NCBI Taxonomy" id="229202"/>
    <lineage>
        <taxon>Eukaryota</taxon>
        <taxon>Viridiplantae</taxon>
        <taxon>Streptophyta</taxon>
        <taxon>Embryophyta</taxon>
        <taxon>Tracheophyta</taxon>
        <taxon>Spermatophyta</taxon>
        <taxon>Magnoliopsida</taxon>
        <taxon>eudicotyledons</taxon>
        <taxon>Gunneridae</taxon>
        <taxon>Pentapetalae</taxon>
        <taxon>asterids</taxon>
        <taxon>Ericales</taxon>
        <taxon>Ericaceae</taxon>
        <taxon>Vaccinioideae</taxon>
        <taxon>Vaccinieae</taxon>
        <taxon>Vaccinium</taxon>
    </lineage>
</organism>
<sequence length="89" mass="9961">MGAQSEIRIELKEVEIVAGDHIYTWRSVFAYSHHGIYVGGGKVVHFMREPNSGSSGVSFLRFFGPTSDPFLGVICFLKYRGAINLFKFS</sequence>
<reference evidence="1 2" key="1">
    <citation type="journal article" date="2021" name="Hortic Res">
        <title>High-quality reference genome and annotation aids understanding of berry development for evergreen blueberry (Vaccinium darrowii).</title>
        <authorList>
            <person name="Yu J."/>
            <person name="Hulse-Kemp A.M."/>
            <person name="Babiker E."/>
            <person name="Staton M."/>
        </authorList>
    </citation>
    <scope>NUCLEOTIDE SEQUENCE [LARGE SCALE GENOMIC DNA]</scope>
    <source>
        <strain evidence="2">cv. NJ 8807/NJ 8810</strain>
        <tissue evidence="1">Young leaf</tissue>
    </source>
</reference>
<accession>A0ACB7ZES3</accession>
<protein>
    <submittedName>
        <fullName evidence="1">Uncharacterized protein</fullName>
    </submittedName>
</protein>
<evidence type="ECO:0000313" key="1">
    <source>
        <dbReference type="EMBL" id="KAH7864105.1"/>
    </source>
</evidence>
<dbReference type="Proteomes" id="UP000828048">
    <property type="component" value="Chromosome 12"/>
</dbReference>
<dbReference type="EMBL" id="CM037162">
    <property type="protein sequence ID" value="KAH7864105.1"/>
    <property type="molecule type" value="Genomic_DNA"/>
</dbReference>
<comment type="caution">
    <text evidence="1">The sequence shown here is derived from an EMBL/GenBank/DDBJ whole genome shotgun (WGS) entry which is preliminary data.</text>
</comment>